<protein>
    <recommendedName>
        <fullName evidence="2">Lipoprotein</fullName>
    </recommendedName>
</protein>
<name>A0AAU8HVR7_9FIRM</name>
<dbReference type="RefSeq" id="WP_353894005.1">
    <property type="nucleotide sequence ID" value="NZ_CP159485.1"/>
</dbReference>
<evidence type="ECO:0000313" key="1">
    <source>
        <dbReference type="EMBL" id="XCI29457.1"/>
    </source>
</evidence>
<gene>
    <name evidence="1" type="ORF">PRVXH_000778</name>
</gene>
<reference evidence="1" key="1">
    <citation type="journal article" date="2018" name="Antonie Van Leeuwenhoek">
        <title>Proteinivorax hydrogeniformans sp. nov., an anaerobic, haloalkaliphilic bacterium fermenting proteinaceous compounds with high hydrogen production.</title>
        <authorList>
            <person name="Boltyanskaya Y."/>
            <person name="Detkova E."/>
            <person name="Pimenov N."/>
            <person name="Kevbrin V."/>
        </authorList>
    </citation>
    <scope>NUCLEOTIDE SEQUENCE</scope>
    <source>
        <strain evidence="1">Z-710</strain>
    </source>
</reference>
<dbReference type="EMBL" id="CP159485">
    <property type="protein sequence ID" value="XCI29457.1"/>
    <property type="molecule type" value="Genomic_DNA"/>
</dbReference>
<reference evidence="1" key="2">
    <citation type="submission" date="2024-06" db="EMBL/GenBank/DDBJ databases">
        <authorList>
            <person name="Petrova K.O."/>
            <person name="Toshchakov S.V."/>
            <person name="Boltjanskaja Y.V."/>
            <person name="Kevbrin V.V."/>
        </authorList>
    </citation>
    <scope>NUCLEOTIDE SEQUENCE</scope>
    <source>
        <strain evidence="1">Z-710</strain>
    </source>
</reference>
<proteinExistence type="predicted"/>
<organism evidence="1">
    <name type="scientific">Proteinivorax hydrogeniformans</name>
    <dbReference type="NCBI Taxonomy" id="1826727"/>
    <lineage>
        <taxon>Bacteria</taxon>
        <taxon>Bacillati</taxon>
        <taxon>Bacillota</taxon>
        <taxon>Clostridia</taxon>
        <taxon>Eubacteriales</taxon>
        <taxon>Proteinivoracaceae</taxon>
        <taxon>Proteinivorax</taxon>
    </lineage>
</organism>
<dbReference type="AlphaFoldDB" id="A0AAU8HVR7"/>
<accession>A0AAU8HVR7</accession>
<sequence>MKRFFLGIFVVLFTVNSIGCSSGTTTQKSSVSIDDETKDISEALSIDIDRTLQELALCFDVRISQGDLSWQVLSPQGQVVKEGKVESGESYRERLYFAPRQGRWIVEVDGKKIAGKVEMEWVGTK</sequence>
<evidence type="ECO:0008006" key="2">
    <source>
        <dbReference type="Google" id="ProtNLM"/>
    </source>
</evidence>